<feature type="signal peptide" evidence="1">
    <location>
        <begin position="1"/>
        <end position="18"/>
    </location>
</feature>
<evidence type="ECO:0008006" key="4">
    <source>
        <dbReference type="Google" id="ProtNLM"/>
    </source>
</evidence>
<dbReference type="EMBL" id="JAGMVJ010000011">
    <property type="protein sequence ID" value="KAH7086488.1"/>
    <property type="molecule type" value="Genomic_DNA"/>
</dbReference>
<comment type="caution">
    <text evidence="2">The sequence shown here is derived from an EMBL/GenBank/DDBJ whole genome shotgun (WGS) entry which is preliminary data.</text>
</comment>
<accession>A0A8K0R6S8</accession>
<protein>
    <recommendedName>
        <fullName evidence="4">AA1-like domain-containing protein</fullName>
    </recommendedName>
</protein>
<evidence type="ECO:0000256" key="1">
    <source>
        <dbReference type="SAM" id="SignalP"/>
    </source>
</evidence>
<gene>
    <name evidence="2" type="ORF">FB567DRAFT_72314</name>
</gene>
<dbReference type="OrthoDB" id="3755722at2759"/>
<dbReference type="Proteomes" id="UP000813461">
    <property type="component" value="Unassembled WGS sequence"/>
</dbReference>
<reference evidence="2" key="1">
    <citation type="journal article" date="2021" name="Nat. Commun.">
        <title>Genetic determinants of endophytism in the Arabidopsis root mycobiome.</title>
        <authorList>
            <person name="Mesny F."/>
            <person name="Miyauchi S."/>
            <person name="Thiergart T."/>
            <person name="Pickel B."/>
            <person name="Atanasova L."/>
            <person name="Karlsson M."/>
            <person name="Huettel B."/>
            <person name="Barry K.W."/>
            <person name="Haridas S."/>
            <person name="Chen C."/>
            <person name="Bauer D."/>
            <person name="Andreopoulos W."/>
            <person name="Pangilinan J."/>
            <person name="LaButti K."/>
            <person name="Riley R."/>
            <person name="Lipzen A."/>
            <person name="Clum A."/>
            <person name="Drula E."/>
            <person name="Henrissat B."/>
            <person name="Kohler A."/>
            <person name="Grigoriev I.V."/>
            <person name="Martin F.M."/>
            <person name="Hacquard S."/>
        </authorList>
    </citation>
    <scope>NUCLEOTIDE SEQUENCE</scope>
    <source>
        <strain evidence="2">MPI-SDFR-AT-0120</strain>
    </source>
</reference>
<name>A0A8K0R6S8_9PLEO</name>
<proteinExistence type="predicted"/>
<dbReference type="AlphaFoldDB" id="A0A8K0R6S8"/>
<feature type="chain" id="PRO_5035480591" description="AA1-like domain-containing protein" evidence="1">
    <location>
        <begin position="19"/>
        <end position="178"/>
    </location>
</feature>
<organism evidence="2 3">
    <name type="scientific">Paraphoma chrysanthemicola</name>
    <dbReference type="NCBI Taxonomy" id="798071"/>
    <lineage>
        <taxon>Eukaryota</taxon>
        <taxon>Fungi</taxon>
        <taxon>Dikarya</taxon>
        <taxon>Ascomycota</taxon>
        <taxon>Pezizomycotina</taxon>
        <taxon>Dothideomycetes</taxon>
        <taxon>Pleosporomycetidae</taxon>
        <taxon>Pleosporales</taxon>
        <taxon>Pleosporineae</taxon>
        <taxon>Phaeosphaeriaceae</taxon>
        <taxon>Paraphoma</taxon>
    </lineage>
</organism>
<evidence type="ECO:0000313" key="2">
    <source>
        <dbReference type="EMBL" id="KAH7086488.1"/>
    </source>
</evidence>
<keyword evidence="3" id="KW-1185">Reference proteome</keyword>
<evidence type="ECO:0000313" key="3">
    <source>
        <dbReference type="Proteomes" id="UP000813461"/>
    </source>
</evidence>
<sequence>MKIAIVILLSALVAFSDAQFQFTPVHGCEWIKATTPVTNFTLFHGATNDSTPDSVRWQAPVLGLACSASESSATTIGSPATTTYVPCTSPGSSSTNARFLTFDDGASGNLSNATLYFVRYTQCAASIYAFYYESNFPLLCTSDAGARTCVSGGNATAIVTRELWLPPISSPPPPPRKI</sequence>
<keyword evidence="1" id="KW-0732">Signal</keyword>